<evidence type="ECO:0000313" key="3">
    <source>
        <dbReference type="Proteomes" id="UP000198211"/>
    </source>
</evidence>
<proteinExistence type="predicted"/>
<accession>A0A225UC77</accession>
<dbReference type="Proteomes" id="UP000198211">
    <property type="component" value="Unassembled WGS sequence"/>
</dbReference>
<feature type="region of interest" description="Disordered" evidence="1">
    <location>
        <begin position="92"/>
        <end position="137"/>
    </location>
</feature>
<dbReference type="AlphaFoldDB" id="A0A225UC77"/>
<comment type="caution">
    <text evidence="2">The sequence shown here is derived from an EMBL/GenBank/DDBJ whole genome shotgun (WGS) entry which is preliminary data.</text>
</comment>
<dbReference type="EMBL" id="NBNE01022372">
    <property type="protein sequence ID" value="OWY90645.1"/>
    <property type="molecule type" value="Genomic_DNA"/>
</dbReference>
<gene>
    <name evidence="2" type="ORF">PHMEG_00041142</name>
</gene>
<evidence type="ECO:0000256" key="1">
    <source>
        <dbReference type="SAM" id="MobiDB-lite"/>
    </source>
</evidence>
<evidence type="ECO:0000313" key="2">
    <source>
        <dbReference type="EMBL" id="OWY90645.1"/>
    </source>
</evidence>
<keyword evidence="3" id="KW-1185">Reference proteome</keyword>
<reference evidence="3" key="1">
    <citation type="submission" date="2017-03" db="EMBL/GenBank/DDBJ databases">
        <title>Phytopthora megakarya and P. palmivora, two closely related causual agents of cacao black pod achieved similar genome size and gene model numbers by different mechanisms.</title>
        <authorList>
            <person name="Ali S."/>
            <person name="Shao J."/>
            <person name="Larry D.J."/>
            <person name="Kronmiller B."/>
            <person name="Shen D."/>
            <person name="Strem M.D."/>
            <person name="Melnick R.L."/>
            <person name="Guiltinan M.J."/>
            <person name="Tyler B.M."/>
            <person name="Meinhardt L.W."/>
            <person name="Bailey B.A."/>
        </authorList>
    </citation>
    <scope>NUCLEOTIDE SEQUENCE [LARGE SCALE GENOMIC DNA]</scope>
    <source>
        <strain evidence="3">zdho120</strain>
    </source>
</reference>
<organism evidence="2 3">
    <name type="scientific">Phytophthora megakarya</name>
    <dbReference type="NCBI Taxonomy" id="4795"/>
    <lineage>
        <taxon>Eukaryota</taxon>
        <taxon>Sar</taxon>
        <taxon>Stramenopiles</taxon>
        <taxon>Oomycota</taxon>
        <taxon>Peronosporomycetes</taxon>
        <taxon>Peronosporales</taxon>
        <taxon>Peronosporaceae</taxon>
        <taxon>Phytophthora</taxon>
    </lineage>
</organism>
<dbReference type="OrthoDB" id="121626at2759"/>
<feature type="non-terminal residue" evidence="2">
    <location>
        <position position="1"/>
    </location>
</feature>
<sequence>NFNNDPAGYRERISSTRERFAKYSVTSAVQHVHEASVNAKIPCAVPEGVHCPHCPVGAPRIGERDLTGYTTTRVPANIKELRAKLVCTRQHPSVVTEHNTPRNTAPRSVTPPVRGGLRTPSPFPERPSSGRFGETTSRRRADCLQRIRKLTGPRFVFGLVWSTIRSTFRWIVPRTKLCFCRRC</sequence>
<feature type="compositionally biased region" description="Polar residues" evidence="1">
    <location>
        <begin position="92"/>
        <end position="107"/>
    </location>
</feature>
<name>A0A225UC77_9STRA</name>
<protein>
    <submittedName>
        <fullName evidence="2">Uncharacterized protein</fullName>
    </submittedName>
</protein>